<dbReference type="Pfam" id="PF02545">
    <property type="entry name" value="Maf"/>
    <property type="match status" value="1"/>
</dbReference>
<feature type="active site" description="Proton acceptor" evidence="3">
    <location>
        <position position="81"/>
    </location>
</feature>
<gene>
    <name evidence="4" type="ORF">AWH69_06840</name>
</gene>
<dbReference type="GO" id="GO:0047429">
    <property type="term" value="F:nucleoside triphosphate diphosphatase activity"/>
    <property type="evidence" value="ECO:0007669"/>
    <property type="project" value="UniProtKB-EC"/>
</dbReference>
<dbReference type="InterPro" id="IPR029001">
    <property type="entry name" value="ITPase-like_fam"/>
</dbReference>
<evidence type="ECO:0000313" key="4">
    <source>
        <dbReference type="EMBL" id="OAB87752.1"/>
    </source>
</evidence>
<dbReference type="RefSeq" id="WP_068273437.1">
    <property type="nucleotide sequence ID" value="NZ_LQZG01000002.1"/>
</dbReference>
<dbReference type="GO" id="GO:0005737">
    <property type="term" value="C:cytoplasm"/>
    <property type="evidence" value="ECO:0007669"/>
    <property type="project" value="UniProtKB-SubCell"/>
</dbReference>
<dbReference type="Proteomes" id="UP000076976">
    <property type="component" value="Unassembled WGS sequence"/>
</dbReference>
<dbReference type="AlphaFoldDB" id="A0A176QDJ8"/>
<dbReference type="GO" id="GO:0009117">
    <property type="term" value="P:nucleotide metabolic process"/>
    <property type="evidence" value="ECO:0007669"/>
    <property type="project" value="UniProtKB-KW"/>
</dbReference>
<comment type="caution">
    <text evidence="4">The sequence shown here is derived from an EMBL/GenBank/DDBJ whole genome shotgun (WGS) entry which is preliminary data.</text>
</comment>
<comment type="subcellular location">
    <subcellularLocation>
        <location evidence="3">Cytoplasm</location>
    </subcellularLocation>
</comment>
<comment type="cofactor">
    <cofactor evidence="1 3">
        <name>a divalent metal cation</name>
        <dbReference type="ChEBI" id="CHEBI:60240"/>
    </cofactor>
</comment>
<dbReference type="PANTHER" id="PTHR43213">
    <property type="entry name" value="BIFUNCTIONAL DTTP/UTP PYROPHOSPHATASE/METHYLTRANSFERASE PROTEIN-RELATED"/>
    <property type="match status" value="1"/>
</dbReference>
<dbReference type="InterPro" id="IPR003697">
    <property type="entry name" value="Maf-like"/>
</dbReference>
<comment type="catalytic activity">
    <reaction evidence="3">
        <text>a 2'-deoxyribonucleoside 5'-triphosphate + H2O = a 2'-deoxyribonucleoside 5'-phosphate + diphosphate + H(+)</text>
        <dbReference type="Rhea" id="RHEA:44644"/>
        <dbReference type="ChEBI" id="CHEBI:15377"/>
        <dbReference type="ChEBI" id="CHEBI:15378"/>
        <dbReference type="ChEBI" id="CHEBI:33019"/>
        <dbReference type="ChEBI" id="CHEBI:61560"/>
        <dbReference type="ChEBI" id="CHEBI:65317"/>
        <dbReference type="EC" id="3.6.1.9"/>
    </reaction>
</comment>
<dbReference type="SUPFAM" id="SSF52972">
    <property type="entry name" value="ITPase-like"/>
    <property type="match status" value="1"/>
</dbReference>
<keyword evidence="2 3" id="KW-0378">Hydrolase</keyword>
<protein>
    <recommendedName>
        <fullName evidence="3">Nucleoside triphosphate pyrophosphatase</fullName>
        <ecNumber evidence="3">3.6.1.9</ecNumber>
    </recommendedName>
    <alternativeName>
        <fullName evidence="3">Nucleotide pyrophosphatase</fullName>
        <shortName evidence="3">Nucleotide PPase</shortName>
    </alternativeName>
</protein>
<dbReference type="PANTHER" id="PTHR43213:SF5">
    <property type="entry name" value="BIFUNCTIONAL DTTP_UTP PYROPHOSPHATASE_METHYLTRANSFERASE PROTEIN-RELATED"/>
    <property type="match status" value="1"/>
</dbReference>
<dbReference type="EC" id="3.6.1.9" evidence="3"/>
<dbReference type="CDD" id="cd00555">
    <property type="entry name" value="Maf"/>
    <property type="match status" value="1"/>
</dbReference>
<dbReference type="HAMAP" id="MF_00528">
    <property type="entry name" value="Maf"/>
    <property type="match status" value="1"/>
</dbReference>
<dbReference type="NCBIfam" id="TIGR00172">
    <property type="entry name" value="maf"/>
    <property type="match status" value="1"/>
</dbReference>
<name>A0A176QDJ8_9MICO</name>
<comment type="function">
    <text evidence="3">Nucleoside triphosphate pyrophosphatase. May have a dual role in cell division arrest and in preventing the incorporation of modified nucleotides into cellular nucleic acids.</text>
</comment>
<evidence type="ECO:0000256" key="3">
    <source>
        <dbReference type="HAMAP-Rule" id="MF_00528"/>
    </source>
</evidence>
<dbReference type="STRING" id="262209.AWH69_06840"/>
<proteinExistence type="inferred from homology"/>
<keyword evidence="3" id="KW-0963">Cytoplasm</keyword>
<reference evidence="4 5" key="1">
    <citation type="submission" date="2016-01" db="EMBL/GenBank/DDBJ databases">
        <title>Janibacter melonis strain CD11_4 genome sequencing and assembly.</title>
        <authorList>
            <person name="Nair G.R."/>
            <person name="Kaur G."/>
            <person name="Chander A.M."/>
            <person name="Mayilraj S."/>
        </authorList>
    </citation>
    <scope>NUCLEOTIDE SEQUENCE [LARGE SCALE GENOMIC DNA]</scope>
    <source>
        <strain evidence="4 5">CD11-4</strain>
    </source>
</reference>
<keyword evidence="5" id="KW-1185">Reference proteome</keyword>
<dbReference type="Gene3D" id="3.90.950.10">
    <property type="match status" value="1"/>
</dbReference>
<comment type="caution">
    <text evidence="3">Lacks conserved residue(s) required for the propagation of feature annotation.</text>
</comment>
<organism evidence="4 5">
    <name type="scientific">Janibacter melonis</name>
    <dbReference type="NCBI Taxonomy" id="262209"/>
    <lineage>
        <taxon>Bacteria</taxon>
        <taxon>Bacillati</taxon>
        <taxon>Actinomycetota</taxon>
        <taxon>Actinomycetes</taxon>
        <taxon>Micrococcales</taxon>
        <taxon>Intrasporangiaceae</taxon>
        <taxon>Janibacter</taxon>
    </lineage>
</organism>
<comment type="catalytic activity">
    <reaction evidence="3">
        <text>a ribonucleoside 5'-triphosphate + H2O = a ribonucleoside 5'-phosphate + diphosphate + H(+)</text>
        <dbReference type="Rhea" id="RHEA:23996"/>
        <dbReference type="ChEBI" id="CHEBI:15377"/>
        <dbReference type="ChEBI" id="CHEBI:15378"/>
        <dbReference type="ChEBI" id="CHEBI:33019"/>
        <dbReference type="ChEBI" id="CHEBI:58043"/>
        <dbReference type="ChEBI" id="CHEBI:61557"/>
        <dbReference type="EC" id="3.6.1.9"/>
    </reaction>
</comment>
<dbReference type="EMBL" id="LQZG01000002">
    <property type="protein sequence ID" value="OAB87752.1"/>
    <property type="molecule type" value="Genomic_DNA"/>
</dbReference>
<sequence>MRPLVLASASPARRELLERAGVRPTTRPSAVDEDAVERAARAADPGLDAAGLVVELARAKGEHVASSWPRDDDAPVVVACDSVLEVGGAVVGKPHEPHVAVERWRQMRGGGGVLHTGQWVRDLATGATTSAAASTRLRFAELSDDEIEAYVATGEPLEVAGAFTIDGLGSPFVEVLEGDHGTVIGLSLPLLRRMLLELGVGWFEVVSH</sequence>
<evidence type="ECO:0000313" key="5">
    <source>
        <dbReference type="Proteomes" id="UP000076976"/>
    </source>
</evidence>
<accession>A0A176QDJ8</accession>
<dbReference type="PIRSF" id="PIRSF006305">
    <property type="entry name" value="Maf"/>
    <property type="match status" value="1"/>
</dbReference>
<comment type="similarity">
    <text evidence="3">Belongs to the Maf family.</text>
</comment>
<keyword evidence="3" id="KW-0546">Nucleotide metabolism</keyword>
<evidence type="ECO:0000256" key="1">
    <source>
        <dbReference type="ARBA" id="ARBA00001968"/>
    </source>
</evidence>
<evidence type="ECO:0000256" key="2">
    <source>
        <dbReference type="ARBA" id="ARBA00022801"/>
    </source>
</evidence>